<evidence type="ECO:0000256" key="1">
    <source>
        <dbReference type="ARBA" id="ARBA00000098"/>
    </source>
</evidence>
<dbReference type="GO" id="GO:0016285">
    <property type="term" value="F:alanyl aminopeptidase activity"/>
    <property type="evidence" value="ECO:0007669"/>
    <property type="project" value="UniProtKB-EC"/>
</dbReference>
<evidence type="ECO:0000256" key="8">
    <source>
        <dbReference type="ARBA" id="ARBA00022723"/>
    </source>
</evidence>
<dbReference type="Gene3D" id="1.25.50.10">
    <property type="entry name" value="Peptidase M1, alanyl aminopeptidase, C-terminal domain"/>
    <property type="match status" value="1"/>
</dbReference>
<evidence type="ECO:0000256" key="13">
    <source>
        <dbReference type="NCBIfam" id="TIGR02414"/>
    </source>
</evidence>
<dbReference type="Pfam" id="PF11940">
    <property type="entry name" value="DUF3458"/>
    <property type="match status" value="1"/>
</dbReference>
<dbReference type="EMBL" id="CAADFA010000532">
    <property type="protein sequence ID" value="VFJ69752.1"/>
    <property type="molecule type" value="Genomic_DNA"/>
</dbReference>
<dbReference type="Pfam" id="PF01433">
    <property type="entry name" value="Peptidase_M1"/>
    <property type="match status" value="1"/>
</dbReference>
<feature type="domain" description="Peptidase M1 alanyl aminopeptidase C-terminal" evidence="16">
    <location>
        <begin position="577"/>
        <end position="904"/>
    </location>
</feature>
<dbReference type="NCBIfam" id="TIGR02414">
    <property type="entry name" value="pepN_proteo"/>
    <property type="match status" value="1"/>
</dbReference>
<feature type="domain" description="Aminopeptidase N-like N-terminal" evidence="17">
    <location>
        <begin position="103"/>
        <end position="202"/>
    </location>
</feature>
<evidence type="ECO:0000256" key="3">
    <source>
        <dbReference type="ARBA" id="ARBA00010136"/>
    </source>
</evidence>
<proteinExistence type="inferred from homology"/>
<evidence type="ECO:0000256" key="5">
    <source>
        <dbReference type="ARBA" id="ARBA00015611"/>
    </source>
</evidence>
<organism evidence="19">
    <name type="scientific">Candidatus Kentrum sp. FM</name>
    <dbReference type="NCBI Taxonomy" id="2126340"/>
    <lineage>
        <taxon>Bacteria</taxon>
        <taxon>Pseudomonadati</taxon>
        <taxon>Pseudomonadota</taxon>
        <taxon>Gammaproteobacteria</taxon>
        <taxon>Candidatus Kentrum</taxon>
    </lineage>
</organism>
<evidence type="ECO:0000313" key="18">
    <source>
        <dbReference type="EMBL" id="VFJ69752.1"/>
    </source>
</evidence>
<dbReference type="InterPro" id="IPR045357">
    <property type="entry name" value="Aminopeptidase_N-like_N"/>
</dbReference>
<comment type="similarity">
    <text evidence="3">Belongs to the peptidase M1 family.</text>
</comment>
<dbReference type="FunFam" id="2.60.40.1840:FF:000001">
    <property type="entry name" value="Aminopeptidase N"/>
    <property type="match status" value="1"/>
</dbReference>
<evidence type="ECO:0000256" key="11">
    <source>
        <dbReference type="ARBA" id="ARBA00023049"/>
    </source>
</evidence>
<evidence type="ECO:0000256" key="7">
    <source>
        <dbReference type="ARBA" id="ARBA00022670"/>
    </source>
</evidence>
<dbReference type="Gene3D" id="1.10.390.10">
    <property type="entry name" value="Neutral Protease Domain 2"/>
    <property type="match status" value="1"/>
</dbReference>
<dbReference type="InterPro" id="IPR027268">
    <property type="entry name" value="Peptidase_M4/M1_CTD_sf"/>
</dbReference>
<dbReference type="Gene3D" id="2.60.40.1840">
    <property type="match status" value="1"/>
</dbReference>
<evidence type="ECO:0000313" key="20">
    <source>
        <dbReference type="EMBL" id="VFK05847.1"/>
    </source>
</evidence>
<dbReference type="EC" id="3.4.11.2" evidence="4 13"/>
<dbReference type="EMBL" id="CAADFL010000005">
    <property type="protein sequence ID" value="VFK05847.1"/>
    <property type="molecule type" value="Genomic_DNA"/>
</dbReference>
<dbReference type="InterPro" id="IPR024601">
    <property type="entry name" value="Peptidase_M1_pepN_C"/>
</dbReference>
<reference evidence="19" key="1">
    <citation type="submission" date="2019-02" db="EMBL/GenBank/DDBJ databases">
        <authorList>
            <person name="Gruber-Vodicka R. H."/>
            <person name="Seah K. B. B."/>
        </authorList>
    </citation>
    <scope>NUCLEOTIDE SEQUENCE</scope>
    <source>
        <strain evidence="19">BECK_BZ163</strain>
        <strain evidence="20">BECK_BZ164</strain>
        <strain evidence="18">BECK_BZ165</strain>
    </source>
</reference>
<protein>
    <recommendedName>
        <fullName evidence="5 13">Aminopeptidase N</fullName>
        <ecNumber evidence="4 13">3.4.11.2</ecNumber>
    </recommendedName>
</protein>
<keyword evidence="10" id="KW-0862">Zinc</keyword>
<sequence>MTPSQTPKITFRKDYVPPCYFIDRIALRFELGEEETIVTSHLAIRRNPGRALDGCEALVLDGRGPVLDSIAVDGLPLTAGEYRLDAEHLTVPAVPERFTLTTVGRIRPQDNTALEGLYRSGGNFCTQCEAEGFRKITWFADRPDVLTKYTTTIVADRERYPVLLSNGNLVQQGAGRGEDDLDPDPGYHWVRWADPFPKPCYLFALVAGDLACITDRFTTRSGREVRLALYVQHHNVDKCEHAMQSLKKAMAWDERVFDLEYDLDDYMIVAVDDFNMGAMENKGLNIFNSRYVLARPETATDEDYAAIKEVIAHEYFHNWTGNRVTCRDWFQLSLKEGLTVFRDQEFSADQVARSLKRIDDVRVLREAQFAEDAGSMAHPVRPESYMQINNFYTATVYNKGAEVIRMMRTLLGQESFLVGIAVYIRSHDGQAATIEDFVNAMENASTGDWRAFRRWYTQAGTPVVTAKGRYNAAKKTYKLSFSQSCPPTPGQPKKLPFHIPVRLGLLDADGRELTLKLAGEGATSRVVPLDAASRTRVLSLRKVRESFEFINIPSPPIPSLLRGFSAPVILKMERGVEELAFLLANDTDPFARWDAGQTLASKLMLDLIAARQAGEPLELSGLLVDAFRKTLRESRLEAGLIAGLLTLPTEVTLGMHMARADTSIDPDAIHHVWRFVRRELAGALEEALLDGYHAHRIDAPYRYDPELAGRRRLKNLCLGYLMELDDPVIHSLCFDQFHFADNMTDTLAALVCLANTEDIEPDQRREVLAAFETRWRDDTLVLDKWFTVQATARLPDTLAAVEGLMGHEAFSLKNPNRVRALIGAFCQRNQVRFHEADGSGYRFLADRVLALDPMNPQIAARLLGAMGRWRSFDSARQRAMGAEIDRILAEPGLSEDTREVALKMGAAEEDRE</sequence>
<dbReference type="Pfam" id="PF17432">
    <property type="entry name" value="DUF3458_C"/>
    <property type="match status" value="1"/>
</dbReference>
<dbReference type="InterPro" id="IPR001930">
    <property type="entry name" value="Peptidase_M1"/>
</dbReference>
<dbReference type="GO" id="GO:0008270">
    <property type="term" value="F:zinc ion binding"/>
    <property type="evidence" value="ECO:0007669"/>
    <property type="project" value="InterPro"/>
</dbReference>
<dbReference type="InterPro" id="IPR012779">
    <property type="entry name" value="Peptidase_M1_pepN"/>
</dbReference>
<dbReference type="PRINTS" id="PR00756">
    <property type="entry name" value="ALADIPTASE"/>
</dbReference>
<keyword evidence="11" id="KW-0482">Metalloprotease</keyword>
<gene>
    <name evidence="19" type="ORF">BECKFM1743A_GA0114220_105291</name>
    <name evidence="20" type="ORF">BECKFM1743B_GA0114221_1000516</name>
    <name evidence="18" type="ORF">BECKFM1743C_GA0114222_105321</name>
</gene>
<dbReference type="InterPro" id="IPR014782">
    <property type="entry name" value="Peptidase_M1_dom"/>
</dbReference>
<name>A0A450TPT3_9GAMM</name>
<dbReference type="Gene3D" id="3.30.2010.30">
    <property type="match status" value="1"/>
</dbReference>
<evidence type="ECO:0000256" key="4">
    <source>
        <dbReference type="ARBA" id="ARBA00012564"/>
    </source>
</evidence>
<dbReference type="EMBL" id="CAADEZ010000529">
    <property type="protein sequence ID" value="VFJ69980.1"/>
    <property type="molecule type" value="Genomic_DNA"/>
</dbReference>
<accession>A0A450TPT3</accession>
<dbReference type="PANTHER" id="PTHR46322">
    <property type="entry name" value="PUROMYCIN-SENSITIVE AMINOPEPTIDASE"/>
    <property type="match status" value="1"/>
</dbReference>
<dbReference type="InterPro" id="IPR037144">
    <property type="entry name" value="Peptidase_M1_pepN_C_sf"/>
</dbReference>
<comment type="function">
    <text evidence="12">Aminopeptidase N is involved in the degradation of intracellular peptides generated by protein breakdown during normal growth as well as in response to nutrient starvation.</text>
</comment>
<evidence type="ECO:0000256" key="12">
    <source>
        <dbReference type="ARBA" id="ARBA00059739"/>
    </source>
</evidence>
<keyword evidence="7" id="KW-0645">Protease</keyword>
<evidence type="ECO:0000256" key="10">
    <source>
        <dbReference type="ARBA" id="ARBA00022833"/>
    </source>
</evidence>
<dbReference type="SUPFAM" id="SSF55486">
    <property type="entry name" value="Metalloproteases ('zincins'), catalytic domain"/>
    <property type="match status" value="1"/>
</dbReference>
<dbReference type="PANTHER" id="PTHR46322:SF1">
    <property type="entry name" value="PUROMYCIN-SENSITIVE AMINOPEPTIDASE"/>
    <property type="match status" value="1"/>
</dbReference>
<keyword evidence="8" id="KW-0479">Metal-binding</keyword>
<evidence type="ECO:0000259" key="16">
    <source>
        <dbReference type="Pfam" id="PF17432"/>
    </source>
</evidence>
<evidence type="ECO:0000313" key="19">
    <source>
        <dbReference type="EMBL" id="VFJ69980.1"/>
    </source>
</evidence>
<dbReference type="CDD" id="cd09600">
    <property type="entry name" value="M1_APN"/>
    <property type="match status" value="1"/>
</dbReference>
<evidence type="ECO:0000259" key="17">
    <source>
        <dbReference type="Pfam" id="PF17900"/>
    </source>
</evidence>
<evidence type="ECO:0000256" key="6">
    <source>
        <dbReference type="ARBA" id="ARBA00022438"/>
    </source>
</evidence>
<comment type="catalytic activity">
    <reaction evidence="1">
        <text>Release of an N-terminal amino acid, Xaa-|-Yaa- from a peptide, amide or arylamide. Xaa is preferably Ala, but may be most amino acids including Pro (slow action). When a terminal hydrophobic residue is followed by a prolyl residue, the two may be released as an intact Xaa-Pro dipeptide.</text>
        <dbReference type="EC" id="3.4.11.2"/>
    </reaction>
</comment>
<feature type="domain" description="Peptidase M1 membrane alanine aminopeptidase" evidence="14">
    <location>
        <begin position="242"/>
        <end position="451"/>
    </location>
</feature>
<evidence type="ECO:0000259" key="15">
    <source>
        <dbReference type="Pfam" id="PF11940"/>
    </source>
</evidence>
<feature type="domain" description="Peptidase M1 alanyl aminopeptidase Ig-like fold" evidence="15">
    <location>
        <begin position="460"/>
        <end position="572"/>
    </location>
</feature>
<dbReference type="InterPro" id="IPR042097">
    <property type="entry name" value="Aminopeptidase_N-like_N_sf"/>
</dbReference>
<dbReference type="InterPro" id="IPR038438">
    <property type="entry name" value="PepN_Ig-like_sf"/>
</dbReference>
<dbReference type="AlphaFoldDB" id="A0A450TPT3"/>
<dbReference type="FunFam" id="3.30.2010.30:FF:000002">
    <property type="entry name" value="Putative aminopeptidase N"/>
    <property type="match status" value="1"/>
</dbReference>
<dbReference type="SUPFAM" id="SSF63737">
    <property type="entry name" value="Leukotriene A4 hydrolase N-terminal domain"/>
    <property type="match status" value="1"/>
</dbReference>
<dbReference type="GO" id="GO:0008237">
    <property type="term" value="F:metallopeptidase activity"/>
    <property type="evidence" value="ECO:0007669"/>
    <property type="project" value="UniProtKB-UniRule"/>
</dbReference>
<comment type="cofactor">
    <cofactor evidence="2">
        <name>Zn(2+)</name>
        <dbReference type="ChEBI" id="CHEBI:29105"/>
    </cofactor>
</comment>
<evidence type="ECO:0000256" key="2">
    <source>
        <dbReference type="ARBA" id="ARBA00001947"/>
    </source>
</evidence>
<evidence type="ECO:0000259" key="14">
    <source>
        <dbReference type="Pfam" id="PF01433"/>
    </source>
</evidence>
<keyword evidence="6 19" id="KW-0031">Aminopeptidase</keyword>
<dbReference type="GO" id="GO:0006508">
    <property type="term" value="P:proteolysis"/>
    <property type="evidence" value="ECO:0007669"/>
    <property type="project" value="UniProtKB-UniRule"/>
</dbReference>
<dbReference type="Gene3D" id="2.60.40.1730">
    <property type="entry name" value="tricorn interacting facor f3 domain"/>
    <property type="match status" value="1"/>
</dbReference>
<dbReference type="InterPro" id="IPR035414">
    <property type="entry name" value="Peptidase_M1_pepN_Ig-like"/>
</dbReference>
<dbReference type="Pfam" id="PF17900">
    <property type="entry name" value="Peptidase_M1_N"/>
    <property type="match status" value="1"/>
</dbReference>
<dbReference type="FunFam" id="2.60.40.1730:FF:000005">
    <property type="entry name" value="Aminopeptidase N"/>
    <property type="match status" value="1"/>
</dbReference>
<keyword evidence="9" id="KW-0378">Hydrolase</keyword>
<evidence type="ECO:0000256" key="9">
    <source>
        <dbReference type="ARBA" id="ARBA00022801"/>
    </source>
</evidence>